<dbReference type="EMBL" id="UZAL01039667">
    <property type="protein sequence ID" value="VDP75837.1"/>
    <property type="molecule type" value="Genomic_DNA"/>
</dbReference>
<dbReference type="Proteomes" id="UP000269396">
    <property type="component" value="Unassembled WGS sequence"/>
</dbReference>
<organism evidence="1 2">
    <name type="scientific">Schistosoma mattheei</name>
    <dbReference type="NCBI Taxonomy" id="31246"/>
    <lineage>
        <taxon>Eukaryota</taxon>
        <taxon>Metazoa</taxon>
        <taxon>Spiralia</taxon>
        <taxon>Lophotrochozoa</taxon>
        <taxon>Platyhelminthes</taxon>
        <taxon>Trematoda</taxon>
        <taxon>Digenea</taxon>
        <taxon>Strigeidida</taxon>
        <taxon>Schistosomatoidea</taxon>
        <taxon>Schistosomatidae</taxon>
        <taxon>Schistosoma</taxon>
    </lineage>
</organism>
<proteinExistence type="predicted"/>
<evidence type="ECO:0000313" key="2">
    <source>
        <dbReference type="Proteomes" id="UP000269396"/>
    </source>
</evidence>
<keyword evidence="2" id="KW-1185">Reference proteome</keyword>
<accession>A0A3P8FHV8</accession>
<sequence length="84" mass="9282">MSSKTDELLVLARVGRDRYFGISGSKARSVDLLSDRVVLILLARGIPDIYSLLLLLLLHECCRSNLLGILFAGCEPCSLQNFKT</sequence>
<gene>
    <name evidence="1" type="ORF">SMTD_LOCUS17992</name>
</gene>
<protein>
    <submittedName>
        <fullName evidence="1">Uncharacterized protein</fullName>
    </submittedName>
</protein>
<name>A0A3P8FHV8_9TREM</name>
<evidence type="ECO:0000313" key="1">
    <source>
        <dbReference type="EMBL" id="VDP75837.1"/>
    </source>
</evidence>
<dbReference type="AlphaFoldDB" id="A0A3P8FHV8"/>
<reference evidence="1 2" key="1">
    <citation type="submission" date="2018-11" db="EMBL/GenBank/DDBJ databases">
        <authorList>
            <consortium name="Pathogen Informatics"/>
        </authorList>
    </citation>
    <scope>NUCLEOTIDE SEQUENCE [LARGE SCALE GENOMIC DNA]</scope>
    <source>
        <strain>Denwood</strain>
        <strain evidence="2">Zambia</strain>
    </source>
</reference>